<organism evidence="3 4">
    <name type="scientific">Nocardia uniformis</name>
    <dbReference type="NCBI Taxonomy" id="53432"/>
    <lineage>
        <taxon>Bacteria</taxon>
        <taxon>Bacillati</taxon>
        <taxon>Actinomycetota</taxon>
        <taxon>Actinomycetes</taxon>
        <taxon>Mycobacteriales</taxon>
        <taxon>Nocardiaceae</taxon>
        <taxon>Nocardia</taxon>
    </lineage>
</organism>
<evidence type="ECO:0000313" key="4">
    <source>
        <dbReference type="Proteomes" id="UP000586827"/>
    </source>
</evidence>
<accession>A0A849BPH0</accession>
<dbReference type="SUPFAM" id="SSF53474">
    <property type="entry name" value="alpha/beta-Hydrolases"/>
    <property type="match status" value="1"/>
</dbReference>
<dbReference type="EMBL" id="JABELX010000001">
    <property type="protein sequence ID" value="NNH68473.1"/>
    <property type="molecule type" value="Genomic_DNA"/>
</dbReference>
<sequence length="294" mass="32541">MMPKIGRFTSEEAKATFLRVYDGVAAKWPVPSSNIDVETSFGTTRVRRSGQGEGAPIVLLPGIGGNGQVWFRFIEELARDHVVYTPDVIGWAGRCVQTAPVRDAEDIAKWMDEVLVGLGEERVHLAGNSLGAWLAGAVAVYRSERLASLTMLEPSAATFAKPRWSLLFKFLMAGMRPTPERMRKFNRWLMPGLELTDEEFAVAMATMKFRMAMPWDRPFTDEQLAAITAPTLVLFGAETVVADPELGAARARKHIPAAETELYPGIGHDLLWANPEPVIARFLSFVDSHDQVRA</sequence>
<proteinExistence type="predicted"/>
<dbReference type="GO" id="GO:0016787">
    <property type="term" value="F:hydrolase activity"/>
    <property type="evidence" value="ECO:0007669"/>
    <property type="project" value="UniProtKB-KW"/>
</dbReference>
<evidence type="ECO:0000256" key="1">
    <source>
        <dbReference type="ARBA" id="ARBA00022801"/>
    </source>
</evidence>
<dbReference type="Proteomes" id="UP000586827">
    <property type="component" value="Unassembled WGS sequence"/>
</dbReference>
<dbReference type="Pfam" id="PF12697">
    <property type="entry name" value="Abhydrolase_6"/>
    <property type="match status" value="1"/>
</dbReference>
<dbReference type="PANTHER" id="PTHR43798">
    <property type="entry name" value="MONOACYLGLYCEROL LIPASE"/>
    <property type="match status" value="1"/>
</dbReference>
<name>A0A849BPH0_9NOCA</name>
<feature type="domain" description="AB hydrolase-1" evidence="2">
    <location>
        <begin position="57"/>
        <end position="280"/>
    </location>
</feature>
<gene>
    <name evidence="3" type="ORF">HLB23_01000</name>
</gene>
<dbReference type="InterPro" id="IPR000073">
    <property type="entry name" value="AB_hydrolase_1"/>
</dbReference>
<comment type="caution">
    <text evidence="3">The sequence shown here is derived from an EMBL/GenBank/DDBJ whole genome shotgun (WGS) entry which is preliminary data.</text>
</comment>
<dbReference type="InterPro" id="IPR029058">
    <property type="entry name" value="AB_hydrolase_fold"/>
</dbReference>
<evidence type="ECO:0000313" key="3">
    <source>
        <dbReference type="EMBL" id="NNH68473.1"/>
    </source>
</evidence>
<dbReference type="PANTHER" id="PTHR43798:SF31">
    <property type="entry name" value="AB HYDROLASE SUPERFAMILY PROTEIN YCLE"/>
    <property type="match status" value="1"/>
</dbReference>
<dbReference type="InterPro" id="IPR050266">
    <property type="entry name" value="AB_hydrolase_sf"/>
</dbReference>
<protein>
    <submittedName>
        <fullName evidence="3">Alpha/beta hydrolase</fullName>
    </submittedName>
</protein>
<dbReference type="Gene3D" id="3.40.50.1820">
    <property type="entry name" value="alpha/beta hydrolase"/>
    <property type="match status" value="1"/>
</dbReference>
<keyword evidence="4" id="KW-1185">Reference proteome</keyword>
<evidence type="ECO:0000259" key="2">
    <source>
        <dbReference type="Pfam" id="PF12697"/>
    </source>
</evidence>
<keyword evidence="1 3" id="KW-0378">Hydrolase</keyword>
<reference evidence="3 4" key="1">
    <citation type="submission" date="2020-05" db="EMBL/GenBank/DDBJ databases">
        <title>MicrobeNet Type strains.</title>
        <authorList>
            <person name="Nicholson A.C."/>
        </authorList>
    </citation>
    <scope>NUCLEOTIDE SEQUENCE [LARGE SCALE GENOMIC DNA]</scope>
    <source>
        <strain evidence="3 4">JCM 3224</strain>
    </source>
</reference>
<dbReference type="RefSeq" id="WP_084521226.1">
    <property type="nucleotide sequence ID" value="NZ_JABELX010000001.1"/>
</dbReference>
<dbReference type="AlphaFoldDB" id="A0A849BPH0"/>
<dbReference type="GO" id="GO:0016020">
    <property type="term" value="C:membrane"/>
    <property type="evidence" value="ECO:0007669"/>
    <property type="project" value="TreeGrafter"/>
</dbReference>